<dbReference type="SUPFAM" id="SSF51905">
    <property type="entry name" value="FAD/NAD(P)-binding domain"/>
    <property type="match status" value="1"/>
</dbReference>
<organism evidence="5 6">
    <name type="scientific">Paracoccus rhizosphaerae</name>
    <dbReference type="NCBI Taxonomy" id="1133347"/>
    <lineage>
        <taxon>Bacteria</taxon>
        <taxon>Pseudomonadati</taxon>
        <taxon>Pseudomonadota</taxon>
        <taxon>Alphaproteobacteria</taxon>
        <taxon>Rhodobacterales</taxon>
        <taxon>Paracoccaceae</taxon>
        <taxon>Paracoccus</taxon>
    </lineage>
</organism>
<comment type="caution">
    <text evidence="5">The sequence shown here is derived from an EMBL/GenBank/DDBJ whole genome shotgun (WGS) entry which is preliminary data.</text>
</comment>
<dbReference type="PANTHER" id="PTHR48105">
    <property type="entry name" value="THIOREDOXIN REDUCTASE 1-RELATED-RELATED"/>
    <property type="match status" value="1"/>
</dbReference>
<evidence type="ECO:0000313" key="5">
    <source>
        <dbReference type="EMBL" id="MFC0201973.1"/>
    </source>
</evidence>
<proteinExistence type="predicted"/>
<name>A0ABV6CML0_9RHOB</name>
<evidence type="ECO:0000313" key="6">
    <source>
        <dbReference type="Proteomes" id="UP001589795"/>
    </source>
</evidence>
<dbReference type="InterPro" id="IPR036188">
    <property type="entry name" value="FAD/NAD-bd_sf"/>
</dbReference>
<gene>
    <name evidence="5" type="ORF">ACFFIZ_17070</name>
</gene>
<dbReference type="PRINTS" id="PR00368">
    <property type="entry name" value="FADPNR"/>
</dbReference>
<keyword evidence="2" id="KW-0285">Flavoprotein</keyword>
<dbReference type="Gene3D" id="3.50.50.60">
    <property type="entry name" value="FAD/NAD(P)-binding domain"/>
    <property type="match status" value="2"/>
</dbReference>
<dbReference type="PRINTS" id="PR00469">
    <property type="entry name" value="PNDRDTASEII"/>
</dbReference>
<dbReference type="RefSeq" id="WP_265507250.1">
    <property type="nucleotide sequence ID" value="NZ_JAOTBE010000027.1"/>
</dbReference>
<protein>
    <recommendedName>
        <fullName evidence="1">Thioredoxin reductase</fullName>
    </recommendedName>
</protein>
<sequence length="305" mass="32825">MHHDVIIIGGSYSGMSAALQLLRARRDVLIIDAGRPRNLSASHAHAVLGGDGMDREALHAATREQLFRYPTLRWHEGEATEVRGAQDDFQVTTDDGVAHRGRRVLLAIGVSDTLPAIPGMAEEWGRTVFHCPYCHGYELDQGPLAVVAIGARSLDQVHLLTDWGPVTVFCNRVLSLGQAVRADLVKAGITIEESCVSHVTPGCVHLQDGRSLPFAGIFTTTATAPCGNLARMLGCQLSELPTEQFIVTTDRRETTVPGAYACGDAALRHHSISLAMADGAWAGSQIHHDLVSAGWRSGHSPKRPL</sequence>
<evidence type="ECO:0000259" key="4">
    <source>
        <dbReference type="Pfam" id="PF07992"/>
    </source>
</evidence>
<evidence type="ECO:0000256" key="2">
    <source>
        <dbReference type="ARBA" id="ARBA00022630"/>
    </source>
</evidence>
<dbReference type="InterPro" id="IPR050097">
    <property type="entry name" value="Ferredoxin-NADP_redctase_2"/>
</dbReference>
<dbReference type="Pfam" id="PF07992">
    <property type="entry name" value="Pyr_redox_2"/>
    <property type="match status" value="1"/>
</dbReference>
<reference evidence="5 6" key="1">
    <citation type="submission" date="2024-09" db="EMBL/GenBank/DDBJ databases">
        <authorList>
            <person name="Sun Q."/>
            <person name="Mori K."/>
        </authorList>
    </citation>
    <scope>NUCLEOTIDE SEQUENCE [LARGE SCALE GENOMIC DNA]</scope>
    <source>
        <strain evidence="5 6">CCM 7904</strain>
    </source>
</reference>
<keyword evidence="3" id="KW-0560">Oxidoreductase</keyword>
<dbReference type="Proteomes" id="UP001589795">
    <property type="component" value="Unassembled WGS sequence"/>
</dbReference>
<dbReference type="InterPro" id="IPR023753">
    <property type="entry name" value="FAD/NAD-binding_dom"/>
</dbReference>
<evidence type="ECO:0000256" key="1">
    <source>
        <dbReference type="ARBA" id="ARBA00018719"/>
    </source>
</evidence>
<feature type="domain" description="FAD/NAD(P)-binding" evidence="4">
    <location>
        <begin position="3"/>
        <end position="277"/>
    </location>
</feature>
<accession>A0ABV6CML0</accession>
<evidence type="ECO:0000256" key="3">
    <source>
        <dbReference type="ARBA" id="ARBA00023002"/>
    </source>
</evidence>
<keyword evidence="6" id="KW-1185">Reference proteome</keyword>
<dbReference type="EMBL" id="JBHLWQ010000158">
    <property type="protein sequence ID" value="MFC0201973.1"/>
    <property type="molecule type" value="Genomic_DNA"/>
</dbReference>